<evidence type="ECO:0000313" key="4">
    <source>
        <dbReference type="EMBL" id="PJK31121.1"/>
    </source>
</evidence>
<proteinExistence type="predicted"/>
<feature type="compositionally biased region" description="Basic and acidic residues" evidence="1">
    <location>
        <begin position="123"/>
        <end position="133"/>
    </location>
</feature>
<feature type="transmembrane region" description="Helical" evidence="2">
    <location>
        <begin position="85"/>
        <end position="104"/>
    </location>
</feature>
<gene>
    <name evidence="4" type="ORF">CVT23_02480</name>
</gene>
<feature type="region of interest" description="Disordered" evidence="1">
    <location>
        <begin position="106"/>
        <end position="133"/>
    </location>
</feature>
<dbReference type="EMBL" id="PHIG01000007">
    <property type="protein sequence ID" value="PJK31121.1"/>
    <property type="molecule type" value="Genomic_DNA"/>
</dbReference>
<accession>A0A2M9G5Y5</accession>
<protein>
    <recommendedName>
        <fullName evidence="3">PRC-barrel domain-containing protein</fullName>
    </recommendedName>
</protein>
<evidence type="ECO:0000259" key="3">
    <source>
        <dbReference type="Pfam" id="PF05239"/>
    </source>
</evidence>
<dbReference type="InterPro" id="IPR011033">
    <property type="entry name" value="PRC_barrel-like_sf"/>
</dbReference>
<evidence type="ECO:0000313" key="5">
    <source>
        <dbReference type="Proteomes" id="UP000229498"/>
    </source>
</evidence>
<keyword evidence="2" id="KW-0472">Membrane</keyword>
<keyword evidence="2" id="KW-0812">Transmembrane</keyword>
<feature type="domain" description="PRC-barrel" evidence="3">
    <location>
        <begin position="228"/>
        <end position="300"/>
    </location>
</feature>
<organism evidence="4 5">
    <name type="scientific">Minwuia thermotolerans</name>
    <dbReference type="NCBI Taxonomy" id="2056226"/>
    <lineage>
        <taxon>Bacteria</taxon>
        <taxon>Pseudomonadati</taxon>
        <taxon>Pseudomonadota</taxon>
        <taxon>Alphaproteobacteria</taxon>
        <taxon>Minwuiales</taxon>
        <taxon>Minwuiaceae</taxon>
        <taxon>Minwuia</taxon>
    </lineage>
</organism>
<dbReference type="Pfam" id="PF05239">
    <property type="entry name" value="PRC"/>
    <property type="match status" value="1"/>
</dbReference>
<reference evidence="4 5" key="1">
    <citation type="submission" date="2017-11" db="EMBL/GenBank/DDBJ databases">
        <title>Draft genome sequence of Rhizobiales bacterium SY3-13.</title>
        <authorList>
            <person name="Sun C."/>
        </authorList>
    </citation>
    <scope>NUCLEOTIDE SEQUENCE [LARGE SCALE GENOMIC DNA]</scope>
    <source>
        <strain evidence="4 5">SY3-13</strain>
    </source>
</reference>
<dbReference type="Gene3D" id="2.30.30.240">
    <property type="entry name" value="PRC-barrel domain"/>
    <property type="match status" value="1"/>
</dbReference>
<keyword evidence="5" id="KW-1185">Reference proteome</keyword>
<comment type="caution">
    <text evidence="4">The sequence shown here is derived from an EMBL/GenBank/DDBJ whole genome shotgun (WGS) entry which is preliminary data.</text>
</comment>
<dbReference type="Proteomes" id="UP000229498">
    <property type="component" value="Unassembled WGS sequence"/>
</dbReference>
<dbReference type="AlphaFoldDB" id="A0A2M9G5Y5"/>
<dbReference type="OrthoDB" id="7274881at2"/>
<sequence>MKIMKNRMHTARPPARFNPCSFIASDLTRDNCAGVESCNRSSRGEVFSGTPEGSAASHSRMAAKRRSNKKVSVEYFDMIPTMKKLAAAGVAAVALTSVAALGTAQAQSQNDAANKNAPAQGQERTEARGDRAANSECVASIHDMQANYRDSNVRYDPELRADVRTLREAAYTLAYNGDEDGCRWMLQKIEEVRTNARKNGADTAELQERRMERLDEAESLTGMKGAVRAEMLMGADVVNMQDEDLGAVEDVILNSEGNPSYVLISHGGLFGIGDNLTPVSMEQLKKIQGEDTLVLDIAEERFEAAPEYDEEAARTTGLDAWSQDIENWWDENTG</sequence>
<dbReference type="SUPFAM" id="SSF50346">
    <property type="entry name" value="PRC-barrel domain"/>
    <property type="match status" value="1"/>
</dbReference>
<feature type="region of interest" description="Disordered" evidence="1">
    <location>
        <begin position="40"/>
        <end position="59"/>
    </location>
</feature>
<dbReference type="PANTHER" id="PTHR36505:SF1">
    <property type="entry name" value="BLR1072 PROTEIN"/>
    <property type="match status" value="1"/>
</dbReference>
<evidence type="ECO:0000256" key="1">
    <source>
        <dbReference type="SAM" id="MobiDB-lite"/>
    </source>
</evidence>
<dbReference type="PANTHER" id="PTHR36505">
    <property type="entry name" value="BLR1072 PROTEIN"/>
    <property type="match status" value="1"/>
</dbReference>
<name>A0A2M9G5Y5_9PROT</name>
<dbReference type="InterPro" id="IPR027275">
    <property type="entry name" value="PRC-brl_dom"/>
</dbReference>
<keyword evidence="2" id="KW-1133">Transmembrane helix</keyword>
<evidence type="ECO:0000256" key="2">
    <source>
        <dbReference type="SAM" id="Phobius"/>
    </source>
</evidence>
<feature type="compositionally biased region" description="Polar residues" evidence="1">
    <location>
        <begin position="106"/>
        <end position="119"/>
    </location>
</feature>